<dbReference type="EMBL" id="MU006363">
    <property type="protein sequence ID" value="KAF2844796.1"/>
    <property type="molecule type" value="Genomic_DNA"/>
</dbReference>
<sequence length="75" mass="8077">MDDHHQQPIWPMMQGAVDYMLNLAGEVWTMIWKPAPEARALPVHAMTEQYVGGGLDGSFGAAAKSAVSGHEITGI</sequence>
<dbReference type="AlphaFoldDB" id="A0A6A7ANG8"/>
<proteinExistence type="predicted"/>
<evidence type="ECO:0000313" key="2">
    <source>
        <dbReference type="Proteomes" id="UP000799423"/>
    </source>
</evidence>
<dbReference type="Proteomes" id="UP000799423">
    <property type="component" value="Unassembled WGS sequence"/>
</dbReference>
<name>A0A6A7ANG8_9PLEO</name>
<reference evidence="1" key="1">
    <citation type="submission" date="2020-01" db="EMBL/GenBank/DDBJ databases">
        <authorList>
            <consortium name="DOE Joint Genome Institute"/>
            <person name="Haridas S."/>
            <person name="Albert R."/>
            <person name="Binder M."/>
            <person name="Bloem J."/>
            <person name="Labutti K."/>
            <person name="Salamov A."/>
            <person name="Andreopoulos B."/>
            <person name="Baker S.E."/>
            <person name="Barry K."/>
            <person name="Bills G."/>
            <person name="Bluhm B.H."/>
            <person name="Cannon C."/>
            <person name="Castanera R."/>
            <person name="Culley D.E."/>
            <person name="Daum C."/>
            <person name="Ezra D."/>
            <person name="Gonzalez J.B."/>
            <person name="Henrissat B."/>
            <person name="Kuo A."/>
            <person name="Liang C."/>
            <person name="Lipzen A."/>
            <person name="Lutzoni F."/>
            <person name="Magnuson J."/>
            <person name="Mondo S."/>
            <person name="Nolan M."/>
            <person name="Ohm R."/>
            <person name="Pangilinan J."/>
            <person name="Park H.-J."/>
            <person name="Ramirez L."/>
            <person name="Alfaro M."/>
            <person name="Sun H."/>
            <person name="Tritt A."/>
            <person name="Yoshinaga Y."/>
            <person name="Zwiers L.-H."/>
            <person name="Turgeon B.G."/>
            <person name="Goodwin S.B."/>
            <person name="Spatafora J.W."/>
            <person name="Crous P.W."/>
            <person name="Grigoriev I.V."/>
        </authorList>
    </citation>
    <scope>NUCLEOTIDE SEQUENCE</scope>
    <source>
        <strain evidence="1">IPT5</strain>
    </source>
</reference>
<keyword evidence="2" id="KW-1185">Reference proteome</keyword>
<evidence type="ECO:0000313" key="1">
    <source>
        <dbReference type="EMBL" id="KAF2844796.1"/>
    </source>
</evidence>
<gene>
    <name evidence="1" type="ORF">T440DRAFT_435906</name>
</gene>
<accession>A0A6A7ANG8</accession>
<protein>
    <submittedName>
        <fullName evidence="1">Uncharacterized protein</fullName>
    </submittedName>
</protein>
<organism evidence="1 2">
    <name type="scientific">Plenodomus tracheiphilus IPT5</name>
    <dbReference type="NCBI Taxonomy" id="1408161"/>
    <lineage>
        <taxon>Eukaryota</taxon>
        <taxon>Fungi</taxon>
        <taxon>Dikarya</taxon>
        <taxon>Ascomycota</taxon>
        <taxon>Pezizomycotina</taxon>
        <taxon>Dothideomycetes</taxon>
        <taxon>Pleosporomycetidae</taxon>
        <taxon>Pleosporales</taxon>
        <taxon>Pleosporineae</taxon>
        <taxon>Leptosphaeriaceae</taxon>
        <taxon>Plenodomus</taxon>
    </lineage>
</organism>
<dbReference type="OrthoDB" id="3780508at2759"/>